<keyword evidence="6" id="KW-1185">Reference proteome</keyword>
<dbReference type="PANTHER" id="PTHR11712">
    <property type="entry name" value="POLYKETIDE SYNTHASE-RELATED"/>
    <property type="match status" value="1"/>
</dbReference>
<dbReference type="PROSITE" id="PS52004">
    <property type="entry name" value="KS3_2"/>
    <property type="match status" value="1"/>
</dbReference>
<dbReference type="GO" id="GO:0004315">
    <property type="term" value="F:3-oxoacyl-[acyl-carrier-protein] synthase activity"/>
    <property type="evidence" value="ECO:0007669"/>
    <property type="project" value="InterPro"/>
</dbReference>
<evidence type="ECO:0000256" key="2">
    <source>
        <dbReference type="ARBA" id="ARBA00022679"/>
    </source>
</evidence>
<dbReference type="InterPro" id="IPR016039">
    <property type="entry name" value="Thiolase-like"/>
</dbReference>
<dbReference type="Pfam" id="PF00109">
    <property type="entry name" value="ketoacyl-synt"/>
    <property type="match status" value="1"/>
</dbReference>
<name>A0A1W1X3N0_9NEIS</name>
<reference evidence="5 6" key="1">
    <citation type="submission" date="2017-04" db="EMBL/GenBank/DDBJ databases">
        <authorList>
            <person name="Afonso C.L."/>
            <person name="Miller P.J."/>
            <person name="Scott M.A."/>
            <person name="Spackman E."/>
            <person name="Goraichik I."/>
            <person name="Dimitrov K.M."/>
            <person name="Suarez D.L."/>
            <person name="Swayne D.E."/>
        </authorList>
    </citation>
    <scope>NUCLEOTIDE SEQUENCE [LARGE SCALE GENOMIC DNA]</scope>
    <source>
        <strain evidence="5 6">DSM 23236</strain>
    </source>
</reference>
<protein>
    <submittedName>
        <fullName evidence="5">3-oxoacyl-[acyl-carrier-protein] synthase-1</fullName>
    </submittedName>
</protein>
<dbReference type="InterPro" id="IPR020841">
    <property type="entry name" value="PKS_Beta-ketoAc_synthase_dom"/>
</dbReference>
<dbReference type="InterPro" id="IPR018201">
    <property type="entry name" value="Ketoacyl_synth_AS"/>
</dbReference>
<dbReference type="SUPFAM" id="SSF53901">
    <property type="entry name" value="Thiolase-like"/>
    <property type="match status" value="2"/>
</dbReference>
<dbReference type="Proteomes" id="UP000192761">
    <property type="component" value="Unassembled WGS sequence"/>
</dbReference>
<keyword evidence="2 3" id="KW-0808">Transferase</keyword>
<accession>A0A1W1X3N0</accession>
<evidence type="ECO:0000259" key="4">
    <source>
        <dbReference type="PROSITE" id="PS52004"/>
    </source>
</evidence>
<dbReference type="NCBIfam" id="NF006618">
    <property type="entry name" value="PRK09185.1"/>
    <property type="match status" value="1"/>
</dbReference>
<gene>
    <name evidence="5" type="ORF">SAMN02745857_00589</name>
</gene>
<dbReference type="SMART" id="SM00825">
    <property type="entry name" value="PKS_KS"/>
    <property type="match status" value="1"/>
</dbReference>
<dbReference type="InterPro" id="IPR000794">
    <property type="entry name" value="Beta-ketoacyl_synthase"/>
</dbReference>
<dbReference type="Pfam" id="PF02801">
    <property type="entry name" value="Ketoacyl-synt_C"/>
    <property type="match status" value="1"/>
</dbReference>
<dbReference type="GO" id="GO:0006633">
    <property type="term" value="P:fatty acid biosynthetic process"/>
    <property type="evidence" value="ECO:0007669"/>
    <property type="project" value="InterPro"/>
</dbReference>
<dbReference type="CDD" id="cd00834">
    <property type="entry name" value="KAS_I_II"/>
    <property type="match status" value="1"/>
</dbReference>
<dbReference type="OrthoDB" id="9808669at2"/>
<dbReference type="GO" id="GO:0005829">
    <property type="term" value="C:cytosol"/>
    <property type="evidence" value="ECO:0007669"/>
    <property type="project" value="TreeGrafter"/>
</dbReference>
<comment type="similarity">
    <text evidence="1 3">Belongs to the thiolase-like superfamily. Beta-ketoacyl-ACP synthases family.</text>
</comment>
<dbReference type="RefSeq" id="WP_084089042.1">
    <property type="nucleotide sequence ID" value="NZ_FWXD01000002.1"/>
</dbReference>
<dbReference type="AlphaFoldDB" id="A0A1W1X3N0"/>
<sequence length="387" mass="39465">MITLHQPGILCALGNDIATVRANLFAAHSPGLQQTDAWSPGRRLTVGMVTAHLPPLDDLPLPHRSRNNALLAAAFAQIETRYRALAADIPAARIAIVLGTSTSGIAEGEAAIAAGEQHGALPDGFHYGQQELGSPAQWLAQHLGVAGPAYCVSTACTSGAKALAAGARLLQSGMADLVLAGGVDSLARFTIAGFSALEAISSARCLPSSANRCGINIGEGAALFIMTRDGGPVRLAGWGESSDGHHISAPDPAGNGARLAITAALQRAGRSEVGYINLHGTATQQNDAMEHKVVADLLPGVPASSTKGLTGHTLGAAGAIEAAFCWLALTDEQQRLPPHTWDGVADPELPALPLVASGARSAAPLQAALSTSFAFGGNNIALLLERA</sequence>
<dbReference type="PANTHER" id="PTHR11712:SF320">
    <property type="entry name" value="BETA-KETOACYL SYNTHASE"/>
    <property type="match status" value="1"/>
</dbReference>
<dbReference type="PROSITE" id="PS00606">
    <property type="entry name" value="KS3_1"/>
    <property type="match status" value="1"/>
</dbReference>
<dbReference type="InterPro" id="IPR014031">
    <property type="entry name" value="Ketoacyl_synth_C"/>
</dbReference>
<evidence type="ECO:0000256" key="3">
    <source>
        <dbReference type="RuleBase" id="RU003694"/>
    </source>
</evidence>
<dbReference type="EMBL" id="FWXD01000002">
    <property type="protein sequence ID" value="SMC18564.1"/>
    <property type="molecule type" value="Genomic_DNA"/>
</dbReference>
<dbReference type="STRING" id="1121001.SAMN02745857_00589"/>
<evidence type="ECO:0000256" key="1">
    <source>
        <dbReference type="ARBA" id="ARBA00008467"/>
    </source>
</evidence>
<evidence type="ECO:0000313" key="5">
    <source>
        <dbReference type="EMBL" id="SMC18564.1"/>
    </source>
</evidence>
<organism evidence="5 6">
    <name type="scientific">Andreprevotia lacus DSM 23236</name>
    <dbReference type="NCBI Taxonomy" id="1121001"/>
    <lineage>
        <taxon>Bacteria</taxon>
        <taxon>Pseudomonadati</taxon>
        <taxon>Pseudomonadota</taxon>
        <taxon>Betaproteobacteria</taxon>
        <taxon>Neisseriales</taxon>
        <taxon>Chitinibacteraceae</taxon>
        <taxon>Andreprevotia</taxon>
    </lineage>
</organism>
<dbReference type="InterPro" id="IPR014030">
    <property type="entry name" value="Ketoacyl_synth_N"/>
</dbReference>
<feature type="domain" description="Ketosynthase family 3 (KS3)" evidence="4">
    <location>
        <begin position="1"/>
        <end position="386"/>
    </location>
</feature>
<evidence type="ECO:0000313" key="6">
    <source>
        <dbReference type="Proteomes" id="UP000192761"/>
    </source>
</evidence>
<dbReference type="Gene3D" id="3.40.47.10">
    <property type="match status" value="1"/>
</dbReference>
<proteinExistence type="inferred from homology"/>